<organism evidence="3 4">
    <name type="scientific">Plantactinospora alkalitolerans</name>
    <dbReference type="NCBI Taxonomy" id="2789879"/>
    <lineage>
        <taxon>Bacteria</taxon>
        <taxon>Bacillati</taxon>
        <taxon>Actinomycetota</taxon>
        <taxon>Actinomycetes</taxon>
        <taxon>Micromonosporales</taxon>
        <taxon>Micromonosporaceae</taxon>
        <taxon>Plantactinospora</taxon>
    </lineage>
</organism>
<accession>A0ABS0H2C6</accession>
<dbReference type="InterPro" id="IPR024465">
    <property type="entry name" value="DUF2399"/>
</dbReference>
<evidence type="ECO:0000259" key="1">
    <source>
        <dbReference type="Pfam" id="PF09664"/>
    </source>
</evidence>
<dbReference type="Pfam" id="PF09664">
    <property type="entry name" value="DUF2399"/>
    <property type="match status" value="1"/>
</dbReference>
<feature type="domain" description="Conserved hypothetical protein CHP02679 N terminus" evidence="2">
    <location>
        <begin position="33"/>
        <end position="242"/>
    </location>
</feature>
<dbReference type="NCBIfam" id="TIGR02679">
    <property type="entry name" value="TIGR02679 family protein"/>
    <property type="match status" value="1"/>
</dbReference>
<dbReference type="InterPro" id="IPR013495">
    <property type="entry name" value="CHP02679"/>
</dbReference>
<dbReference type="Pfam" id="PF11796">
    <property type="entry name" value="DUF3323"/>
    <property type="match status" value="1"/>
</dbReference>
<name>A0ABS0H2C6_9ACTN</name>
<keyword evidence="4" id="KW-1185">Reference proteome</keyword>
<dbReference type="RefSeq" id="WP_196204147.1">
    <property type="nucleotide sequence ID" value="NZ_JADPUN010000243.1"/>
</dbReference>
<gene>
    <name evidence="3" type="ORF">I0C86_27240</name>
</gene>
<evidence type="ECO:0000313" key="3">
    <source>
        <dbReference type="EMBL" id="MBF9132620.1"/>
    </source>
</evidence>
<comment type="caution">
    <text evidence="3">The sequence shown here is derived from an EMBL/GenBank/DDBJ whole genome shotgun (WGS) entry which is preliminary data.</text>
</comment>
<reference evidence="3 4" key="1">
    <citation type="submission" date="2020-11" db="EMBL/GenBank/DDBJ databases">
        <title>A novel isolate from a Black sea contaminated sediment with potential to produce alkanes: Plantactinospora alkalitolerans sp. nov.</title>
        <authorList>
            <person name="Carro L."/>
            <person name="Veyisoglu A."/>
            <person name="Guven K."/>
            <person name="Schumann P."/>
            <person name="Klenk H.-P."/>
            <person name="Sahin N."/>
        </authorList>
    </citation>
    <scope>NUCLEOTIDE SEQUENCE [LARGE SCALE GENOMIC DNA]</scope>
    <source>
        <strain evidence="3 4">S1510</strain>
    </source>
</reference>
<protein>
    <submittedName>
        <fullName evidence="3">TIGR02679 family protein</fullName>
    </submittedName>
</protein>
<dbReference type="InterPro" id="IPR024466">
    <property type="entry name" value="CHP02679_N"/>
</dbReference>
<dbReference type="Proteomes" id="UP000638560">
    <property type="component" value="Unassembled WGS sequence"/>
</dbReference>
<evidence type="ECO:0000259" key="2">
    <source>
        <dbReference type="Pfam" id="PF11796"/>
    </source>
</evidence>
<dbReference type="EMBL" id="JADPUN010000243">
    <property type="protein sequence ID" value="MBF9132620.1"/>
    <property type="molecule type" value="Genomic_DNA"/>
</dbReference>
<proteinExistence type="predicted"/>
<evidence type="ECO:0000313" key="4">
    <source>
        <dbReference type="Proteomes" id="UP000638560"/>
    </source>
</evidence>
<feature type="domain" description="DUF2399" evidence="1">
    <location>
        <begin position="263"/>
        <end position="411"/>
    </location>
</feature>
<sequence>MTDLGRLRRQLGGTETARLVQRLRRRLAHGRALTGTLSLDRPTPEERQAVERLLGRRPGRGGSLTVNLDDLDRVVRRSGMHSDGLVAALELLGGAVTVLADVRAAEAAAWHVALAPLEALSGRRAELFDWCVDASTVALLRRLGRVPDAAARLTADLVAVLDELPAAGVPLARLAVQTTGDAHALDSDRPLSTLVLSAVRAIWWGARQLPASAAEQRRALWDAAGVLVDELSSTMLVLNLPAVPGSRLHALTSSAVDLGEPMVLTLRQVARERPGFPATRVHVCENPTVLAAAADRLGRFCPPLVCVNGQPTTAAVRLLSALADSGCELFYHGDFDWGGVRIANLLRTRVPWRPWRYDTSAYLSAVHAGAPGSLRGTPVESEWDSGLTPAMRRHGVRVEEELVLEELIRDLSTRT</sequence>